<comment type="caution">
    <text evidence="1">The sequence shown here is derived from an EMBL/GenBank/DDBJ whole genome shotgun (WGS) entry which is preliminary data.</text>
</comment>
<name>A0ABT6AZ28_9BURK</name>
<evidence type="ECO:0000313" key="2">
    <source>
        <dbReference type="Proteomes" id="UP001216674"/>
    </source>
</evidence>
<protein>
    <submittedName>
        <fullName evidence="1">Formylmethanofuran dehydrogenase</fullName>
    </submittedName>
</protein>
<dbReference type="SUPFAM" id="SSF53706">
    <property type="entry name" value="Formate dehydrogenase/DMSO reductase, domains 1-3"/>
    <property type="match status" value="1"/>
</dbReference>
<sequence>MGMAPAPDLPSDTRGRPAGQASWTCPFCALLCDGLAVPQEAVDGRAPALNGSTCPRAANALACFEPRTMAAAPCADGRPVTLPQALDAAARLLRESRRPLFGGLATDIAGTRALYALANHSGAVLDHAHGDAMTASLRALQDRGAFTTTLAEVRNHADLILCIGTQPSQKHPEFFRRCGLTGSAQPCPRELAFLGTPIDPAAAQLPNTRCSEVALPEGEDLYQTLALLNALCRPRALADSQIASAALRDLSARLLAARYAVLVWTPATLCAQAGGKHAALLIEGIHHLVKTLNRTTRAGGLPLGGDDGGNTVNQAVTWLSGLPLRTHVHPGGLDHDPHRYGTERLLRDGDADALLWVASFTPDLPPPASRVPTVVLGHPALAASMAGRPGVFIPVSTPGIGSAGHLFRTDGGIVLPLSPLRDDGLPTVAAVAAQLLARLRQASAPMESAS</sequence>
<accession>A0ABT6AZ28</accession>
<dbReference type="EMBL" id="JARJLM010000471">
    <property type="protein sequence ID" value="MDF3836966.1"/>
    <property type="molecule type" value="Genomic_DNA"/>
</dbReference>
<dbReference type="Gene3D" id="3.40.50.1220">
    <property type="entry name" value="TPP-binding domain"/>
    <property type="match status" value="1"/>
</dbReference>
<proteinExistence type="predicted"/>
<evidence type="ECO:0000313" key="1">
    <source>
        <dbReference type="EMBL" id="MDF3836966.1"/>
    </source>
</evidence>
<reference evidence="1 2" key="1">
    <citation type="submission" date="2023-03" db="EMBL/GenBank/DDBJ databases">
        <title>Draft assemblies of triclosan tolerant bacteria isolated from returned activated sludge.</title>
        <authorList>
            <person name="Van Hamelsveld S."/>
        </authorList>
    </citation>
    <scope>NUCLEOTIDE SEQUENCE [LARGE SCALE GENOMIC DNA]</scope>
    <source>
        <strain evidence="1 2">GW210010_S58</strain>
    </source>
</reference>
<keyword evidence="2" id="KW-1185">Reference proteome</keyword>
<dbReference type="Proteomes" id="UP001216674">
    <property type="component" value="Unassembled WGS sequence"/>
</dbReference>
<organism evidence="1 2">
    <name type="scientific">Cupriavidus basilensis</name>
    <dbReference type="NCBI Taxonomy" id="68895"/>
    <lineage>
        <taxon>Bacteria</taxon>
        <taxon>Pseudomonadati</taxon>
        <taxon>Pseudomonadota</taxon>
        <taxon>Betaproteobacteria</taxon>
        <taxon>Burkholderiales</taxon>
        <taxon>Burkholderiaceae</taxon>
        <taxon>Cupriavidus</taxon>
    </lineage>
</organism>
<gene>
    <name evidence="1" type="ORF">P3W85_29030</name>
</gene>